<dbReference type="Gene3D" id="2.70.100.10">
    <property type="entry name" value="Glycoside hydrolase, family 7, domain"/>
    <property type="match status" value="1"/>
</dbReference>
<dbReference type="InterPro" id="IPR013320">
    <property type="entry name" value="ConA-like_dom_sf"/>
</dbReference>
<dbReference type="SUPFAM" id="SSF49899">
    <property type="entry name" value="Concanavalin A-like lectins/glucanases"/>
    <property type="match status" value="1"/>
</dbReference>
<dbReference type="CDD" id="cd07999">
    <property type="entry name" value="GH7_CBH_EG"/>
    <property type="match status" value="1"/>
</dbReference>
<dbReference type="PRINTS" id="PR00734">
    <property type="entry name" value="GLHYDRLASE7"/>
</dbReference>
<comment type="similarity">
    <text evidence="2 9">Belongs to the glycosyl hydrolase 7 (cellulase C) family.</text>
</comment>
<evidence type="ECO:0000256" key="7">
    <source>
        <dbReference type="ARBA" id="ARBA00023295"/>
    </source>
</evidence>
<evidence type="ECO:0000256" key="9">
    <source>
        <dbReference type="RuleBase" id="RU361164"/>
    </source>
</evidence>
<evidence type="ECO:0000313" key="12">
    <source>
        <dbReference type="EMBL" id="TVY84651.1"/>
    </source>
</evidence>
<keyword evidence="4 9" id="KW-0136">Cellulose degradation</keyword>
<dbReference type="GO" id="GO:0008810">
    <property type="term" value="F:cellulase activity"/>
    <property type="evidence" value="ECO:0007669"/>
    <property type="project" value="UniProtKB-EC"/>
</dbReference>
<evidence type="ECO:0000256" key="5">
    <source>
        <dbReference type="ARBA" id="ARBA00023180"/>
    </source>
</evidence>
<reference evidence="12 13" key="1">
    <citation type="submission" date="2018-05" db="EMBL/GenBank/DDBJ databases">
        <title>Genome sequencing and assembly of the regulated plant pathogen Lachnellula willkommii and related sister species for the development of diagnostic species identification markers.</title>
        <authorList>
            <person name="Giroux E."/>
            <person name="Bilodeau G."/>
        </authorList>
    </citation>
    <scope>NUCLEOTIDE SEQUENCE [LARGE SCALE GENOMIC DNA]</scope>
    <source>
        <strain evidence="12 13">CBS 268.59</strain>
    </source>
</reference>
<evidence type="ECO:0000256" key="3">
    <source>
        <dbReference type="ARBA" id="ARBA00022801"/>
    </source>
</evidence>
<dbReference type="GO" id="GO:0030245">
    <property type="term" value="P:cellulose catabolic process"/>
    <property type="evidence" value="ECO:0007669"/>
    <property type="project" value="UniProtKB-KW"/>
</dbReference>
<dbReference type="InterPro" id="IPR001722">
    <property type="entry name" value="Glyco_hydro_7"/>
</dbReference>
<feature type="compositionally biased region" description="Polar residues" evidence="10">
    <location>
        <begin position="411"/>
        <end position="423"/>
    </location>
</feature>
<evidence type="ECO:0000256" key="4">
    <source>
        <dbReference type="ARBA" id="ARBA00023001"/>
    </source>
</evidence>
<gene>
    <name evidence="12" type="primary">CEL7B</name>
    <name evidence="12" type="ORF">LSUE1_G000513</name>
</gene>
<evidence type="ECO:0000256" key="6">
    <source>
        <dbReference type="ARBA" id="ARBA00023277"/>
    </source>
</evidence>
<evidence type="ECO:0000313" key="13">
    <source>
        <dbReference type="Proteomes" id="UP000469558"/>
    </source>
</evidence>
<dbReference type="Pfam" id="PF00840">
    <property type="entry name" value="Glyco_hydro_7"/>
    <property type="match status" value="1"/>
</dbReference>
<dbReference type="InterPro" id="IPR037019">
    <property type="entry name" value="Glyco_hydro_7_sf"/>
</dbReference>
<evidence type="ECO:0000256" key="10">
    <source>
        <dbReference type="SAM" id="MobiDB-lite"/>
    </source>
</evidence>
<feature type="region of interest" description="Disordered" evidence="10">
    <location>
        <begin position="411"/>
        <end position="431"/>
    </location>
</feature>
<accession>A0A8T9CGQ7</accession>
<dbReference type="AlphaFoldDB" id="A0A8T9CGQ7"/>
<proteinExistence type="inferred from homology"/>
<organism evidence="12 13">
    <name type="scientific">Lachnellula suecica</name>
    <dbReference type="NCBI Taxonomy" id="602035"/>
    <lineage>
        <taxon>Eukaryota</taxon>
        <taxon>Fungi</taxon>
        <taxon>Dikarya</taxon>
        <taxon>Ascomycota</taxon>
        <taxon>Pezizomycotina</taxon>
        <taxon>Leotiomycetes</taxon>
        <taxon>Helotiales</taxon>
        <taxon>Lachnaceae</taxon>
        <taxon>Lachnellula</taxon>
    </lineage>
</organism>
<keyword evidence="6" id="KW-0119">Carbohydrate metabolism</keyword>
<dbReference type="PANTHER" id="PTHR33753">
    <property type="entry name" value="1,4-BETA-D-GLUCAN CELLOBIOHYDROLASE B"/>
    <property type="match status" value="1"/>
</dbReference>
<keyword evidence="8 9" id="KW-0624">Polysaccharide degradation</keyword>
<keyword evidence="7 9" id="KW-0326">Glycosidase</keyword>
<protein>
    <recommendedName>
        <fullName evidence="9">Glucanase</fullName>
        <ecNumber evidence="9">3.2.1.-</ecNumber>
    </recommendedName>
</protein>
<comment type="caution">
    <text evidence="12">The sequence shown here is derived from an EMBL/GenBank/DDBJ whole genome shotgun (WGS) entry which is preliminary data.</text>
</comment>
<keyword evidence="3 9" id="KW-0378">Hydrolase</keyword>
<dbReference type="EC" id="3.2.1.-" evidence="9"/>
<dbReference type="PANTHER" id="PTHR33753:SF1">
    <property type="entry name" value="ENDO-BETA-1,4-GLUCANASE CELB"/>
    <property type="match status" value="1"/>
</dbReference>
<evidence type="ECO:0000256" key="1">
    <source>
        <dbReference type="ARBA" id="ARBA00000966"/>
    </source>
</evidence>
<comment type="catalytic activity">
    <reaction evidence="1">
        <text>Endohydrolysis of (1-&gt;4)-beta-D-glucosidic linkages in cellulose, lichenin and cereal beta-D-glucans.</text>
        <dbReference type="EC" id="3.2.1.4"/>
    </reaction>
</comment>
<keyword evidence="11" id="KW-0732">Signal</keyword>
<feature type="chain" id="PRO_5035851795" description="Glucanase" evidence="11">
    <location>
        <begin position="19"/>
        <end position="431"/>
    </location>
</feature>
<keyword evidence="13" id="KW-1185">Reference proteome</keyword>
<evidence type="ECO:0000256" key="2">
    <source>
        <dbReference type="ARBA" id="ARBA00006044"/>
    </source>
</evidence>
<evidence type="ECO:0000256" key="11">
    <source>
        <dbReference type="SAM" id="SignalP"/>
    </source>
</evidence>
<name>A0A8T9CGQ7_9HELO</name>
<dbReference type="Proteomes" id="UP000469558">
    <property type="component" value="Unassembled WGS sequence"/>
</dbReference>
<sequence length="431" mass="46222">MAHTLLLLTLLLQSNVLAQTPGETSDVHHKLQTWKCSKTDGCVSQDTAIVIDSLSHSIHKVGDSSVSCDDGDNTPNAELCPDKETCATNCVIEGIVDYSTRGITTDRDILTLAMLSANGSVLSPRVYLLAPDEEKYEMLYLTGNEFSFDVDVSKLPCGMNGALYLDEMEEDGGKSTLNTAGPAYGTGYCDAQCYTRSFINGEGNVDGMGACCNELDIWEANVRATQIAPHPCNVTGLFGCTGDECASNGVCDKGGCSINSYRTNTTFYGPEATVDTSRPFTVVTQFPASDNGTLLAYRRRYIQDGAVIQDVEVSGYPNGMDQEYCAATGPAQYTQLGGTAGMGESMARGMVLAMSIWWDTSEGHMGWLNSDGAGPCSNNESDPTFIQQIQPDTRVLFSQIKWGEIDSTYSVSGGLNDTTSPGGNVNRRGYI</sequence>
<dbReference type="OrthoDB" id="412382at2759"/>
<dbReference type="EMBL" id="QGMK01000066">
    <property type="protein sequence ID" value="TVY84651.1"/>
    <property type="molecule type" value="Genomic_DNA"/>
</dbReference>
<keyword evidence="5" id="KW-0325">Glycoprotein</keyword>
<feature type="signal peptide" evidence="11">
    <location>
        <begin position="1"/>
        <end position="18"/>
    </location>
</feature>
<evidence type="ECO:0000256" key="8">
    <source>
        <dbReference type="ARBA" id="ARBA00023326"/>
    </source>
</evidence>